<comment type="subcellular location">
    <subcellularLocation>
        <location evidence="1">Membrane</location>
        <topology evidence="1">Multi-pass membrane protein</topology>
    </subcellularLocation>
</comment>
<evidence type="ECO:0000256" key="2">
    <source>
        <dbReference type="ARBA" id="ARBA00007362"/>
    </source>
</evidence>
<dbReference type="RefSeq" id="WP_133037162.1">
    <property type="nucleotide sequence ID" value="NZ_BAABEI010000003.1"/>
</dbReference>
<dbReference type="Pfam" id="PF00892">
    <property type="entry name" value="EamA"/>
    <property type="match status" value="2"/>
</dbReference>
<dbReference type="PANTHER" id="PTHR32322">
    <property type="entry name" value="INNER MEMBRANE TRANSPORTER"/>
    <property type="match status" value="1"/>
</dbReference>
<feature type="domain" description="EamA" evidence="7">
    <location>
        <begin position="150"/>
        <end position="287"/>
    </location>
</feature>
<feature type="transmembrane region" description="Helical" evidence="6">
    <location>
        <begin position="270"/>
        <end position="287"/>
    </location>
</feature>
<evidence type="ECO:0000256" key="3">
    <source>
        <dbReference type="ARBA" id="ARBA00022692"/>
    </source>
</evidence>
<name>A0A4R2BTT1_SHIGR</name>
<evidence type="ECO:0000256" key="6">
    <source>
        <dbReference type="SAM" id="Phobius"/>
    </source>
</evidence>
<gene>
    <name evidence="8" type="ORF">EV665_15610</name>
</gene>
<keyword evidence="5 6" id="KW-0472">Membrane</keyword>
<dbReference type="AlphaFoldDB" id="A0A4R2BTT1"/>
<feature type="transmembrane region" description="Helical" evidence="6">
    <location>
        <begin position="34"/>
        <end position="52"/>
    </location>
</feature>
<comment type="similarity">
    <text evidence="2">Belongs to the EamA transporter family.</text>
</comment>
<feature type="transmembrane region" description="Helical" evidence="6">
    <location>
        <begin position="177"/>
        <end position="195"/>
    </location>
</feature>
<keyword evidence="9" id="KW-1185">Reference proteome</keyword>
<dbReference type="InterPro" id="IPR000620">
    <property type="entry name" value="EamA_dom"/>
</dbReference>
<dbReference type="Proteomes" id="UP000295351">
    <property type="component" value="Unassembled WGS sequence"/>
</dbReference>
<protein>
    <submittedName>
        <fullName evidence="8">Drug/metabolite transporter (DMT)-like permease</fullName>
    </submittedName>
</protein>
<reference evidence="8 9" key="1">
    <citation type="submission" date="2019-03" db="EMBL/GenBank/DDBJ databases">
        <title>Genomic Encyclopedia of Type Strains, Phase IV (KMG-IV): sequencing the most valuable type-strain genomes for metagenomic binning, comparative biology and taxonomic classification.</title>
        <authorList>
            <person name="Goeker M."/>
        </authorList>
    </citation>
    <scope>NUCLEOTIDE SEQUENCE [LARGE SCALE GENOMIC DNA]</scope>
    <source>
        <strain evidence="8 9">DSM 18401</strain>
    </source>
</reference>
<keyword evidence="3 6" id="KW-0812">Transmembrane</keyword>
<dbReference type="SUPFAM" id="SSF103481">
    <property type="entry name" value="Multidrug resistance efflux transporter EmrE"/>
    <property type="match status" value="2"/>
</dbReference>
<evidence type="ECO:0000256" key="4">
    <source>
        <dbReference type="ARBA" id="ARBA00022989"/>
    </source>
</evidence>
<dbReference type="EMBL" id="SLVX01000056">
    <property type="protein sequence ID" value="TCN31121.1"/>
    <property type="molecule type" value="Genomic_DNA"/>
</dbReference>
<evidence type="ECO:0000313" key="8">
    <source>
        <dbReference type="EMBL" id="TCN31121.1"/>
    </source>
</evidence>
<dbReference type="InterPro" id="IPR037185">
    <property type="entry name" value="EmrE-like"/>
</dbReference>
<feature type="transmembrane region" description="Helical" evidence="6">
    <location>
        <begin position="94"/>
        <end position="114"/>
    </location>
</feature>
<dbReference type="InterPro" id="IPR050638">
    <property type="entry name" value="AA-Vitamin_Transporters"/>
</dbReference>
<evidence type="ECO:0000259" key="7">
    <source>
        <dbReference type="Pfam" id="PF00892"/>
    </source>
</evidence>
<comment type="caution">
    <text evidence="8">The sequence shown here is derived from an EMBL/GenBank/DDBJ whole genome shotgun (WGS) entry which is preliminary data.</text>
</comment>
<feature type="transmembrane region" description="Helical" evidence="6">
    <location>
        <begin position="64"/>
        <end position="82"/>
    </location>
</feature>
<keyword evidence="4 6" id="KW-1133">Transmembrane helix</keyword>
<organism evidence="8 9">
    <name type="scientific">Shinella granuli</name>
    <dbReference type="NCBI Taxonomy" id="323621"/>
    <lineage>
        <taxon>Bacteria</taxon>
        <taxon>Pseudomonadati</taxon>
        <taxon>Pseudomonadota</taxon>
        <taxon>Alphaproteobacteria</taxon>
        <taxon>Hyphomicrobiales</taxon>
        <taxon>Rhizobiaceae</taxon>
        <taxon>Shinella</taxon>
    </lineage>
</organism>
<dbReference type="Gene3D" id="1.10.3730.20">
    <property type="match status" value="1"/>
</dbReference>
<sequence>MSSLSPRVAIVGACLCWALGTILSKTLLSSFPPVTILVFQLVPSVIALWLAVAFTKPDIPATRLLLPIGLLGLLNPGWAYTFSMFGLSQTSASVTALLWAFEPILILGLAWIFLRERIDRQLVGLVALATCGILLVSGVWSSEPSSAVKLGTALILAGVLCCAIYTVLARNLIADPLFTVAVQQTVALGWMLAIWPLELSRVDLSGAAAVPVQDIATIILSGLLYYALAYWLYLYALRSMRASVAGSFFNLIPVFGVIGSFLFLGERLTTLQWLGAALIIGVAMVVLRRDADELPIEEAQSMGASQRSQPLSMLDEHQLDDIGLTRKQASEVDKRSLARQKP</sequence>
<evidence type="ECO:0000256" key="1">
    <source>
        <dbReference type="ARBA" id="ARBA00004141"/>
    </source>
</evidence>
<feature type="transmembrane region" description="Helical" evidence="6">
    <location>
        <begin position="244"/>
        <end position="264"/>
    </location>
</feature>
<dbReference type="PANTHER" id="PTHR32322:SF2">
    <property type="entry name" value="EAMA DOMAIN-CONTAINING PROTEIN"/>
    <property type="match status" value="1"/>
</dbReference>
<dbReference type="GO" id="GO:0016020">
    <property type="term" value="C:membrane"/>
    <property type="evidence" value="ECO:0007669"/>
    <property type="project" value="UniProtKB-SubCell"/>
</dbReference>
<feature type="transmembrane region" description="Helical" evidence="6">
    <location>
        <begin position="121"/>
        <end position="141"/>
    </location>
</feature>
<feature type="transmembrane region" description="Helical" evidence="6">
    <location>
        <begin position="147"/>
        <end position="168"/>
    </location>
</feature>
<feature type="transmembrane region" description="Helical" evidence="6">
    <location>
        <begin position="215"/>
        <end position="237"/>
    </location>
</feature>
<proteinExistence type="inferred from homology"/>
<feature type="domain" description="EamA" evidence="7">
    <location>
        <begin position="9"/>
        <end position="137"/>
    </location>
</feature>
<accession>A0A4R2BTT1</accession>
<evidence type="ECO:0000256" key="5">
    <source>
        <dbReference type="ARBA" id="ARBA00023136"/>
    </source>
</evidence>
<evidence type="ECO:0000313" key="9">
    <source>
        <dbReference type="Proteomes" id="UP000295351"/>
    </source>
</evidence>